<dbReference type="Proteomes" id="UP001302349">
    <property type="component" value="Chromosome"/>
</dbReference>
<evidence type="ECO:0000256" key="10">
    <source>
        <dbReference type="SAM" id="SignalP"/>
    </source>
</evidence>
<evidence type="ECO:0000313" key="12">
    <source>
        <dbReference type="Proteomes" id="UP001302349"/>
    </source>
</evidence>
<dbReference type="PANTHER" id="PTHR11596:SF5">
    <property type="entry name" value="ALKALINE PHOSPHATASE"/>
    <property type="match status" value="1"/>
</dbReference>
<evidence type="ECO:0000256" key="1">
    <source>
        <dbReference type="ARBA" id="ARBA00001946"/>
    </source>
</evidence>
<keyword evidence="5" id="KW-0479">Metal-binding</keyword>
<dbReference type="PRINTS" id="PR00113">
    <property type="entry name" value="ALKPHPHTASE"/>
</dbReference>
<evidence type="ECO:0000256" key="6">
    <source>
        <dbReference type="ARBA" id="ARBA00022801"/>
    </source>
</evidence>
<evidence type="ECO:0000256" key="7">
    <source>
        <dbReference type="ARBA" id="ARBA00022833"/>
    </source>
</evidence>
<evidence type="ECO:0000256" key="8">
    <source>
        <dbReference type="ARBA" id="ARBA00022842"/>
    </source>
</evidence>
<evidence type="ECO:0000256" key="2">
    <source>
        <dbReference type="ARBA" id="ARBA00001947"/>
    </source>
</evidence>
<dbReference type="CDD" id="cd16012">
    <property type="entry name" value="ALP"/>
    <property type="match status" value="1"/>
</dbReference>
<keyword evidence="8" id="KW-0460">Magnesium</keyword>
<accession>A0ABZ0ITR6</accession>
<evidence type="ECO:0000256" key="9">
    <source>
        <dbReference type="RuleBase" id="RU003946"/>
    </source>
</evidence>
<proteinExistence type="inferred from homology"/>
<dbReference type="EMBL" id="CP136051">
    <property type="protein sequence ID" value="WOK07529.1"/>
    <property type="molecule type" value="Genomic_DNA"/>
</dbReference>
<sequence>MYLAKRILMLLLVIVASCNPPKEVSTQPEKKAVKNVIFMVGDGMGLTQATAGLVANDFKLNLERVQYVGLSKTFSSDALITDSAAGATAFSIGEKSYNGAIGVMPDSTSRETILETAGAKGLATGLVVVCTITHATPGSFYAHQPSRNMHEEIASDMIDSPLNYFVGGGRKYFATRKDSSSILPALEEKGFSFVESLEAFKSSASEKIGYFIADGEPAPVAEGRGPILSDAVEAMLPKLASDPEGFFLVVEGSQIDWGGHSNDSDYITSEMIDFDNAIGKVLDFAAKDGNTLVVITADHETGGYSLTESEDPWKFEPKFTTGHHTATMVPVYAFGAGSEAFAGIYHNTEIYHKMMKAYGWK</sequence>
<dbReference type="PANTHER" id="PTHR11596">
    <property type="entry name" value="ALKALINE PHOSPHATASE"/>
    <property type="match status" value="1"/>
</dbReference>
<keyword evidence="10" id="KW-0732">Signal</keyword>
<dbReference type="Pfam" id="PF00245">
    <property type="entry name" value="Alk_phosphatase"/>
    <property type="match status" value="1"/>
</dbReference>
<dbReference type="InterPro" id="IPR001952">
    <property type="entry name" value="Alkaline_phosphatase"/>
</dbReference>
<feature type="chain" id="PRO_5046920692" evidence="10">
    <location>
        <begin position="19"/>
        <end position="361"/>
    </location>
</feature>
<organism evidence="11 12">
    <name type="scientific">Imperialibacter roseus</name>
    <dbReference type="NCBI Taxonomy" id="1324217"/>
    <lineage>
        <taxon>Bacteria</taxon>
        <taxon>Pseudomonadati</taxon>
        <taxon>Bacteroidota</taxon>
        <taxon>Cytophagia</taxon>
        <taxon>Cytophagales</taxon>
        <taxon>Flammeovirgaceae</taxon>
        <taxon>Imperialibacter</taxon>
    </lineage>
</organism>
<keyword evidence="4" id="KW-0597">Phosphoprotein</keyword>
<dbReference type="SUPFAM" id="SSF53649">
    <property type="entry name" value="Alkaline phosphatase-like"/>
    <property type="match status" value="1"/>
</dbReference>
<protein>
    <submittedName>
        <fullName evidence="11">Alkaline phosphatase</fullName>
    </submittedName>
</protein>
<reference evidence="11 12" key="1">
    <citation type="journal article" date="2023" name="Microbiol. Resour. Announc.">
        <title>Complete Genome Sequence of Imperialibacter roseus strain P4T.</title>
        <authorList>
            <person name="Tizabi D.R."/>
            <person name="Bachvaroff T."/>
            <person name="Hill R.T."/>
        </authorList>
    </citation>
    <scope>NUCLEOTIDE SEQUENCE [LARGE SCALE GENOMIC DNA]</scope>
    <source>
        <strain evidence="11 12">P4T</strain>
    </source>
</reference>
<keyword evidence="7" id="KW-0862">Zinc</keyword>
<gene>
    <name evidence="11" type="ORF">RT717_02700</name>
</gene>
<dbReference type="SMART" id="SM00098">
    <property type="entry name" value="alkPPc"/>
    <property type="match status" value="1"/>
</dbReference>
<name>A0ABZ0ITR6_9BACT</name>
<comment type="similarity">
    <text evidence="3 9">Belongs to the alkaline phosphatase family.</text>
</comment>
<dbReference type="InterPro" id="IPR017850">
    <property type="entry name" value="Alkaline_phosphatase_core_sf"/>
</dbReference>
<feature type="signal peptide" evidence="10">
    <location>
        <begin position="1"/>
        <end position="18"/>
    </location>
</feature>
<dbReference type="InterPro" id="IPR018299">
    <property type="entry name" value="Alkaline_phosphatase_AS"/>
</dbReference>
<evidence type="ECO:0000313" key="11">
    <source>
        <dbReference type="EMBL" id="WOK07529.1"/>
    </source>
</evidence>
<keyword evidence="12" id="KW-1185">Reference proteome</keyword>
<evidence type="ECO:0000256" key="4">
    <source>
        <dbReference type="ARBA" id="ARBA00022553"/>
    </source>
</evidence>
<dbReference type="PROSITE" id="PS51257">
    <property type="entry name" value="PROKAR_LIPOPROTEIN"/>
    <property type="match status" value="1"/>
</dbReference>
<dbReference type="RefSeq" id="WP_317490205.1">
    <property type="nucleotide sequence ID" value="NZ_CP136051.1"/>
</dbReference>
<dbReference type="PROSITE" id="PS00123">
    <property type="entry name" value="ALKALINE_PHOSPHATASE"/>
    <property type="match status" value="1"/>
</dbReference>
<keyword evidence="6" id="KW-0378">Hydrolase</keyword>
<evidence type="ECO:0000256" key="5">
    <source>
        <dbReference type="ARBA" id="ARBA00022723"/>
    </source>
</evidence>
<comment type="cofactor">
    <cofactor evidence="1">
        <name>Mg(2+)</name>
        <dbReference type="ChEBI" id="CHEBI:18420"/>
    </cofactor>
</comment>
<comment type="cofactor">
    <cofactor evidence="2">
        <name>Zn(2+)</name>
        <dbReference type="ChEBI" id="CHEBI:29105"/>
    </cofactor>
</comment>
<dbReference type="Gene3D" id="3.40.720.10">
    <property type="entry name" value="Alkaline Phosphatase, subunit A"/>
    <property type="match status" value="1"/>
</dbReference>
<evidence type="ECO:0000256" key="3">
    <source>
        <dbReference type="ARBA" id="ARBA00005984"/>
    </source>
</evidence>